<dbReference type="InterPro" id="IPR011330">
    <property type="entry name" value="Glyco_hydro/deAcase_b/a-brl"/>
</dbReference>
<dbReference type="CDD" id="cd10954">
    <property type="entry name" value="CE4_CtAXE_like"/>
    <property type="match status" value="1"/>
</dbReference>
<dbReference type="PROSITE" id="PS51677">
    <property type="entry name" value="NODB"/>
    <property type="match status" value="1"/>
</dbReference>
<evidence type="ECO:0000313" key="7">
    <source>
        <dbReference type="Proteomes" id="UP000467124"/>
    </source>
</evidence>
<feature type="compositionally biased region" description="Acidic residues" evidence="3">
    <location>
        <begin position="208"/>
        <end position="217"/>
    </location>
</feature>
<dbReference type="RefSeq" id="WP_161112067.1">
    <property type="nucleotide sequence ID" value="NZ_JBHWJG010000001.1"/>
</dbReference>
<dbReference type="GO" id="GO:0016020">
    <property type="term" value="C:membrane"/>
    <property type="evidence" value="ECO:0007669"/>
    <property type="project" value="TreeGrafter"/>
</dbReference>
<sequence length="524" mass="56177">MSVISLRRNVTVGVALGMLLVPGCHAADTSMPYAEAIQFAPEDLGGLNTRTVSVESEDSTVSYSYPILGESHPLSAYVRTAMAERQTAFLENLPDRGDPELVQTTSLLAASDDVVGVRMSVTDSTKASDRPGSSTLWYDARTEQVMPWTSLFHDEQALAQAHLALADVLREDYDMAPEQLPGLVGEVSAKAEESDGELVPAAASDPATDPEEGEGAGEGELPLGDADLTDPEQAMEAAERWSASPLADLAFSTAGGLAVRMDPAQIPGTGRAEEALIPIEAEETEESLSELGYRARDAAVNGNSVPAERVAETTGDTEGRTLDCAEAKCVALTFDDGPGEYTEELLDTLAEYDAQATFYVLGSLVEEFPEIAERTAAEGHEVGSHTWKHDDLTSLSGDGVREDMERTSEAIEKATGKAPRTMRPPYGSHNSTVSDALGQPIILWDVDTMDWQSRDTDAIIDHAVSEVDTGSVVLFHDIHKSTVDAIPDILKELHSQGYHFVSVENLFADGQLSEGEAYTDARLE</sequence>
<dbReference type="EMBL" id="WWHY01000001">
    <property type="protein sequence ID" value="MYR35434.1"/>
    <property type="molecule type" value="Genomic_DNA"/>
</dbReference>
<dbReference type="PANTHER" id="PTHR10587:SF133">
    <property type="entry name" value="CHITIN DEACETYLASE 1-RELATED"/>
    <property type="match status" value="1"/>
</dbReference>
<feature type="chain" id="PRO_5039698311" evidence="4">
    <location>
        <begin position="27"/>
        <end position="524"/>
    </location>
</feature>
<keyword evidence="2" id="KW-0378">Hydrolase</keyword>
<dbReference type="InterPro" id="IPR002509">
    <property type="entry name" value="NODB_dom"/>
</dbReference>
<reference evidence="6 7" key="1">
    <citation type="journal article" date="2019" name="Nat. Commun.">
        <title>The antimicrobial potential of Streptomyces from insect microbiomes.</title>
        <authorList>
            <person name="Chevrette M.G."/>
            <person name="Carlson C.M."/>
            <person name="Ortega H.E."/>
            <person name="Thomas C."/>
            <person name="Ananiev G.E."/>
            <person name="Barns K.J."/>
            <person name="Book A.J."/>
            <person name="Cagnazzo J."/>
            <person name="Carlos C."/>
            <person name="Flanigan W."/>
            <person name="Grubbs K.J."/>
            <person name="Horn H.A."/>
            <person name="Hoffmann F.M."/>
            <person name="Klassen J.L."/>
            <person name="Knack J.J."/>
            <person name="Lewin G.R."/>
            <person name="McDonald B.R."/>
            <person name="Muller L."/>
            <person name="Melo W.G.P."/>
            <person name="Pinto-Tomas A.A."/>
            <person name="Schmitz A."/>
            <person name="Wendt-Pienkowski E."/>
            <person name="Wildman S."/>
            <person name="Zhao M."/>
            <person name="Zhang F."/>
            <person name="Bugni T.S."/>
            <person name="Andes D.R."/>
            <person name="Pupo M.T."/>
            <person name="Currie C.R."/>
        </authorList>
    </citation>
    <scope>NUCLEOTIDE SEQUENCE [LARGE SCALE GENOMIC DNA]</scope>
    <source>
        <strain evidence="6 7">SID5840</strain>
    </source>
</reference>
<dbReference type="InterPro" id="IPR050248">
    <property type="entry name" value="Polysacc_deacetylase_ArnD"/>
</dbReference>
<evidence type="ECO:0000256" key="2">
    <source>
        <dbReference type="ARBA" id="ARBA00022801"/>
    </source>
</evidence>
<evidence type="ECO:0000256" key="1">
    <source>
        <dbReference type="ARBA" id="ARBA00022723"/>
    </source>
</evidence>
<feature type="region of interest" description="Disordered" evidence="3">
    <location>
        <begin position="188"/>
        <end position="227"/>
    </location>
</feature>
<gene>
    <name evidence="6" type="ORF">GTW20_25020</name>
</gene>
<name>A0A7K2J052_9ACTN</name>
<evidence type="ECO:0000313" key="6">
    <source>
        <dbReference type="EMBL" id="MYR35434.1"/>
    </source>
</evidence>
<dbReference type="SUPFAM" id="SSF88713">
    <property type="entry name" value="Glycoside hydrolase/deacetylase"/>
    <property type="match status" value="1"/>
</dbReference>
<dbReference type="GO" id="GO:0016810">
    <property type="term" value="F:hydrolase activity, acting on carbon-nitrogen (but not peptide) bonds"/>
    <property type="evidence" value="ECO:0007669"/>
    <property type="project" value="InterPro"/>
</dbReference>
<dbReference type="AlphaFoldDB" id="A0A7K2J052"/>
<evidence type="ECO:0000256" key="3">
    <source>
        <dbReference type="SAM" id="MobiDB-lite"/>
    </source>
</evidence>
<organism evidence="6 7">
    <name type="scientific">Nocardiopsis alba</name>
    <dbReference type="NCBI Taxonomy" id="53437"/>
    <lineage>
        <taxon>Bacteria</taxon>
        <taxon>Bacillati</taxon>
        <taxon>Actinomycetota</taxon>
        <taxon>Actinomycetes</taxon>
        <taxon>Streptosporangiales</taxon>
        <taxon>Nocardiopsidaceae</taxon>
        <taxon>Nocardiopsis</taxon>
    </lineage>
</organism>
<dbReference type="Proteomes" id="UP000467124">
    <property type="component" value="Unassembled WGS sequence"/>
</dbReference>
<comment type="caution">
    <text evidence="6">The sequence shown here is derived from an EMBL/GenBank/DDBJ whole genome shotgun (WGS) entry which is preliminary data.</text>
</comment>
<dbReference type="GO" id="GO:0005975">
    <property type="term" value="P:carbohydrate metabolic process"/>
    <property type="evidence" value="ECO:0007669"/>
    <property type="project" value="InterPro"/>
</dbReference>
<evidence type="ECO:0000256" key="4">
    <source>
        <dbReference type="SAM" id="SignalP"/>
    </source>
</evidence>
<dbReference type="Pfam" id="PF01522">
    <property type="entry name" value="Polysacc_deac_1"/>
    <property type="match status" value="1"/>
</dbReference>
<feature type="signal peptide" evidence="4">
    <location>
        <begin position="1"/>
        <end position="26"/>
    </location>
</feature>
<feature type="domain" description="NodB homology" evidence="5">
    <location>
        <begin position="328"/>
        <end position="501"/>
    </location>
</feature>
<evidence type="ECO:0000259" key="5">
    <source>
        <dbReference type="PROSITE" id="PS51677"/>
    </source>
</evidence>
<keyword evidence="4" id="KW-0732">Signal</keyword>
<accession>A0A7K2J052</accession>
<keyword evidence="1" id="KW-0479">Metal-binding</keyword>
<dbReference type="GO" id="GO:0046872">
    <property type="term" value="F:metal ion binding"/>
    <property type="evidence" value="ECO:0007669"/>
    <property type="project" value="UniProtKB-KW"/>
</dbReference>
<protein>
    <submittedName>
        <fullName evidence="6">Polysaccharide deacetylase family protein</fullName>
    </submittedName>
</protein>
<dbReference type="Gene3D" id="3.20.20.370">
    <property type="entry name" value="Glycoside hydrolase/deacetylase"/>
    <property type="match status" value="1"/>
</dbReference>
<dbReference type="PANTHER" id="PTHR10587">
    <property type="entry name" value="GLYCOSYL TRANSFERASE-RELATED"/>
    <property type="match status" value="1"/>
</dbReference>
<proteinExistence type="predicted"/>